<name>A0ABT6JTS6_9GAMM</name>
<evidence type="ECO:0000259" key="3">
    <source>
        <dbReference type="PROSITE" id="PS50110"/>
    </source>
</evidence>
<feature type="domain" description="Response regulatory" evidence="3">
    <location>
        <begin position="20"/>
        <end position="133"/>
    </location>
</feature>
<keyword evidence="5" id="KW-0238">DNA-binding</keyword>
<evidence type="ECO:0000313" key="6">
    <source>
        <dbReference type="Proteomes" id="UP001156873"/>
    </source>
</evidence>
<dbReference type="SUPFAM" id="SSF52172">
    <property type="entry name" value="CheY-like"/>
    <property type="match status" value="1"/>
</dbReference>
<evidence type="ECO:0000259" key="4">
    <source>
        <dbReference type="PROSITE" id="PS50930"/>
    </source>
</evidence>
<dbReference type="Gene3D" id="2.40.50.1020">
    <property type="entry name" value="LytTr DNA-binding domain"/>
    <property type="match status" value="1"/>
</dbReference>
<dbReference type="PROSITE" id="PS50110">
    <property type="entry name" value="RESPONSE_REGULATORY"/>
    <property type="match status" value="1"/>
</dbReference>
<dbReference type="PANTHER" id="PTHR37299:SF1">
    <property type="entry name" value="STAGE 0 SPORULATION PROTEIN A HOMOLOG"/>
    <property type="match status" value="1"/>
</dbReference>
<dbReference type="Proteomes" id="UP001156873">
    <property type="component" value="Unassembled WGS sequence"/>
</dbReference>
<reference evidence="5 6" key="1">
    <citation type="submission" date="2023-04" db="EMBL/GenBank/DDBJ databases">
        <title>Luteimonas sp. M1R5S59.</title>
        <authorList>
            <person name="Sun J.-Q."/>
        </authorList>
    </citation>
    <scope>NUCLEOTIDE SEQUENCE [LARGE SCALE GENOMIC DNA]</scope>
    <source>
        <strain evidence="5 6">M1R5S59</strain>
    </source>
</reference>
<evidence type="ECO:0000313" key="5">
    <source>
        <dbReference type="EMBL" id="MDH5834100.1"/>
    </source>
</evidence>
<feature type="modified residue" description="4-aspartylphosphate" evidence="2">
    <location>
        <position position="71"/>
    </location>
</feature>
<dbReference type="Pfam" id="PF00072">
    <property type="entry name" value="Response_reg"/>
    <property type="match status" value="1"/>
</dbReference>
<dbReference type="SMART" id="SM00850">
    <property type="entry name" value="LytTR"/>
    <property type="match status" value="1"/>
</dbReference>
<dbReference type="PROSITE" id="PS50930">
    <property type="entry name" value="HTH_LYTTR"/>
    <property type="match status" value="1"/>
</dbReference>
<dbReference type="InterPro" id="IPR011006">
    <property type="entry name" value="CheY-like_superfamily"/>
</dbReference>
<dbReference type="SMART" id="SM00448">
    <property type="entry name" value="REC"/>
    <property type="match status" value="1"/>
</dbReference>
<proteinExistence type="predicted"/>
<dbReference type="GO" id="GO:0003677">
    <property type="term" value="F:DNA binding"/>
    <property type="evidence" value="ECO:0007669"/>
    <property type="project" value="UniProtKB-KW"/>
</dbReference>
<dbReference type="RefSeq" id="WP_280578443.1">
    <property type="nucleotide sequence ID" value="NZ_JARXRO010000015.1"/>
</dbReference>
<protein>
    <submittedName>
        <fullName evidence="5">LytTR family DNA-binding domain-containing protein</fullName>
    </submittedName>
</protein>
<keyword evidence="2" id="KW-0597">Phosphoprotein</keyword>
<comment type="caution">
    <text evidence="5">The sequence shown here is derived from an EMBL/GenBank/DDBJ whole genome shotgun (WGS) entry which is preliminary data.</text>
</comment>
<keyword evidence="1" id="KW-0902">Two-component regulatory system</keyword>
<gene>
    <name evidence="5" type="ORF">QFW81_09200</name>
</gene>
<dbReference type="EMBL" id="JARXRO010000015">
    <property type="protein sequence ID" value="MDH5834100.1"/>
    <property type="molecule type" value="Genomic_DNA"/>
</dbReference>
<dbReference type="Pfam" id="PF04397">
    <property type="entry name" value="LytTR"/>
    <property type="match status" value="1"/>
</dbReference>
<keyword evidence="6" id="KW-1185">Reference proteome</keyword>
<evidence type="ECO:0000256" key="1">
    <source>
        <dbReference type="ARBA" id="ARBA00023012"/>
    </source>
</evidence>
<organism evidence="5 6">
    <name type="scientific">Luteimonas kalidii</name>
    <dbReference type="NCBI Taxonomy" id="3042025"/>
    <lineage>
        <taxon>Bacteria</taxon>
        <taxon>Pseudomonadati</taxon>
        <taxon>Pseudomonadota</taxon>
        <taxon>Gammaproteobacteria</taxon>
        <taxon>Lysobacterales</taxon>
        <taxon>Lysobacteraceae</taxon>
        <taxon>Luteimonas</taxon>
    </lineage>
</organism>
<dbReference type="InterPro" id="IPR046947">
    <property type="entry name" value="LytR-like"/>
</dbReference>
<evidence type="ECO:0000256" key="2">
    <source>
        <dbReference type="PROSITE-ProRule" id="PRU00169"/>
    </source>
</evidence>
<dbReference type="InterPro" id="IPR007492">
    <property type="entry name" value="LytTR_DNA-bd_dom"/>
</dbReference>
<sequence length="288" mass="32220">MSAVDGKVPALLQHASPRLRAMIVDDEPLARRGLEIRLQAHPDVTIVGQYGDGASAIAALRVDPPDLVFLDVQMPGLDGFETLRRIPASAMPLVVFVTAYDHYAIRAFEASAADYLLKPVDDGRLAQALARVRQVRAQRAADAHCGQLLELLGELSGQAPLRLEDALQPDAIERLRREDRLAVRDGHRTVRVDLRRIRWIDAAGDYMCLHLDGAGETGETLVLRATMRELERQLDPRRFPRIHRSTIVNAARVVELRPHSNGESFLRLDCGQELKLSRSYRDRLQVLL</sequence>
<feature type="domain" description="HTH LytTR-type" evidence="4">
    <location>
        <begin position="181"/>
        <end position="288"/>
    </location>
</feature>
<dbReference type="Gene3D" id="3.40.50.2300">
    <property type="match status" value="1"/>
</dbReference>
<accession>A0ABT6JTS6</accession>
<dbReference type="InterPro" id="IPR001789">
    <property type="entry name" value="Sig_transdc_resp-reg_receiver"/>
</dbReference>
<dbReference type="PANTHER" id="PTHR37299">
    <property type="entry name" value="TRANSCRIPTIONAL REGULATOR-RELATED"/>
    <property type="match status" value="1"/>
</dbReference>